<protein>
    <submittedName>
        <fullName evidence="1">Uncharacterized protein</fullName>
    </submittedName>
</protein>
<feature type="non-terminal residue" evidence="1">
    <location>
        <position position="31"/>
    </location>
</feature>
<keyword evidence="2" id="KW-1185">Reference proteome</keyword>
<dbReference type="EMBL" id="BEZZ01050632">
    <property type="protein sequence ID" value="GCC41381.1"/>
    <property type="molecule type" value="Genomic_DNA"/>
</dbReference>
<organism evidence="1 2">
    <name type="scientific">Chiloscyllium punctatum</name>
    <name type="common">Brownbanded bambooshark</name>
    <name type="synonym">Hemiscyllium punctatum</name>
    <dbReference type="NCBI Taxonomy" id="137246"/>
    <lineage>
        <taxon>Eukaryota</taxon>
        <taxon>Metazoa</taxon>
        <taxon>Chordata</taxon>
        <taxon>Craniata</taxon>
        <taxon>Vertebrata</taxon>
        <taxon>Chondrichthyes</taxon>
        <taxon>Elasmobranchii</taxon>
        <taxon>Galeomorphii</taxon>
        <taxon>Galeoidea</taxon>
        <taxon>Orectolobiformes</taxon>
        <taxon>Hemiscylliidae</taxon>
        <taxon>Chiloscyllium</taxon>
    </lineage>
</organism>
<dbReference type="Proteomes" id="UP000287033">
    <property type="component" value="Unassembled WGS sequence"/>
</dbReference>
<reference evidence="1 2" key="1">
    <citation type="journal article" date="2018" name="Nat. Ecol. Evol.">
        <title>Shark genomes provide insights into elasmobranch evolution and the origin of vertebrates.</title>
        <authorList>
            <person name="Hara Y"/>
            <person name="Yamaguchi K"/>
            <person name="Onimaru K"/>
            <person name="Kadota M"/>
            <person name="Koyanagi M"/>
            <person name="Keeley SD"/>
            <person name="Tatsumi K"/>
            <person name="Tanaka K"/>
            <person name="Motone F"/>
            <person name="Kageyama Y"/>
            <person name="Nozu R"/>
            <person name="Adachi N"/>
            <person name="Nishimura O"/>
            <person name="Nakagawa R"/>
            <person name="Tanegashima C"/>
            <person name="Kiyatake I"/>
            <person name="Matsumoto R"/>
            <person name="Murakumo K"/>
            <person name="Nishida K"/>
            <person name="Terakita A"/>
            <person name="Kuratani S"/>
            <person name="Sato K"/>
            <person name="Hyodo S Kuraku.S."/>
        </authorList>
    </citation>
    <scope>NUCLEOTIDE SEQUENCE [LARGE SCALE GENOMIC DNA]</scope>
</reference>
<proteinExistence type="predicted"/>
<evidence type="ECO:0000313" key="1">
    <source>
        <dbReference type="EMBL" id="GCC41381.1"/>
    </source>
</evidence>
<dbReference type="OrthoDB" id="6016677at2759"/>
<comment type="caution">
    <text evidence="1">The sequence shown here is derived from an EMBL/GenBank/DDBJ whole genome shotgun (WGS) entry which is preliminary data.</text>
</comment>
<accession>A0A401TFH3</accession>
<name>A0A401TFH3_CHIPU</name>
<sequence>MAAPKKSEPGCRRGFVETLKAAYALATDRTD</sequence>
<evidence type="ECO:0000313" key="2">
    <source>
        <dbReference type="Proteomes" id="UP000287033"/>
    </source>
</evidence>
<gene>
    <name evidence="1" type="ORF">chiPu_0025016</name>
</gene>
<dbReference type="AlphaFoldDB" id="A0A401TFH3"/>